<keyword evidence="2" id="KW-1185">Reference proteome</keyword>
<dbReference type="Gene3D" id="3.30.429.10">
    <property type="entry name" value="Macrophage Migration Inhibitory Factor"/>
    <property type="match status" value="1"/>
</dbReference>
<dbReference type="GO" id="GO:0016853">
    <property type="term" value="F:isomerase activity"/>
    <property type="evidence" value="ECO:0007669"/>
    <property type="project" value="UniProtKB-KW"/>
</dbReference>
<gene>
    <name evidence="1" type="ORF">HKT17_04545</name>
</gene>
<dbReference type="PANTHER" id="PTHR37950">
    <property type="entry name" value="4-HYDROXYPHENYLACETATE CATABOLISM PROTEIN"/>
    <property type="match status" value="1"/>
</dbReference>
<dbReference type="EMBL" id="CP053084">
    <property type="protein sequence ID" value="QJR29027.1"/>
    <property type="molecule type" value="Genomic_DNA"/>
</dbReference>
<reference evidence="1 2" key="1">
    <citation type="submission" date="2020-05" db="EMBL/GenBank/DDBJ databases">
        <title>Compete genome of Limnobacter sp. SAORIC-580.</title>
        <authorList>
            <person name="Song J."/>
            <person name="Cho J.-C."/>
        </authorList>
    </citation>
    <scope>NUCLEOTIDE SEQUENCE [LARGE SCALE GENOMIC DNA]</scope>
    <source>
        <strain evidence="1 2">SAORIC-580</strain>
    </source>
</reference>
<evidence type="ECO:0000313" key="2">
    <source>
        <dbReference type="Proteomes" id="UP000501130"/>
    </source>
</evidence>
<accession>A0ABX6N5W7</accession>
<evidence type="ECO:0000313" key="1">
    <source>
        <dbReference type="EMBL" id="QJR29027.1"/>
    </source>
</evidence>
<keyword evidence="1" id="KW-0413">Isomerase</keyword>
<dbReference type="RefSeq" id="WP_105028548.1">
    <property type="nucleotide sequence ID" value="NZ_CP053084.1"/>
</dbReference>
<dbReference type="InterPro" id="IPR014347">
    <property type="entry name" value="Tautomerase/MIF_sf"/>
</dbReference>
<dbReference type="Pfam" id="PF02962">
    <property type="entry name" value="CHMI"/>
    <property type="match status" value="1"/>
</dbReference>
<protein>
    <submittedName>
        <fullName evidence="1">5-carboxymethyl-2-hydroxymuconate isomerase</fullName>
    </submittedName>
</protein>
<sequence length="124" mass="13928">MPHITIEYSDNLHSLDESWVLLQVNKALMGLGIFMDADIKTRIHGLRSYRMGVAAAESGDHAFVAATVELLSGREFTVQEHLGQVLLKVLERTCLQTDGPQTQISVHVREMQSELYFKSVSKRS</sequence>
<dbReference type="SUPFAM" id="SSF55331">
    <property type="entry name" value="Tautomerase/MIF"/>
    <property type="match status" value="1"/>
</dbReference>
<dbReference type="PANTHER" id="PTHR37950:SF1">
    <property type="entry name" value="4-HYDROXYPHENYLACETATE CATABOLISM PROTEIN"/>
    <property type="match status" value="1"/>
</dbReference>
<proteinExistence type="predicted"/>
<dbReference type="Proteomes" id="UP000501130">
    <property type="component" value="Chromosome"/>
</dbReference>
<dbReference type="InterPro" id="IPR004220">
    <property type="entry name" value="5-COMe_2-OHmuconate_Isoase"/>
</dbReference>
<name>A0ABX6N5W7_9BURK</name>
<organism evidence="1 2">
    <name type="scientific">Limnobacter profundi</name>
    <dbReference type="NCBI Taxonomy" id="2732163"/>
    <lineage>
        <taxon>Bacteria</taxon>
        <taxon>Pseudomonadati</taxon>
        <taxon>Pseudomonadota</taxon>
        <taxon>Betaproteobacteria</taxon>
        <taxon>Burkholderiales</taxon>
        <taxon>Burkholderiaceae</taxon>
        <taxon>Limnobacter</taxon>
    </lineage>
</organism>